<evidence type="ECO:0000313" key="3">
    <source>
        <dbReference type="Proteomes" id="UP000236394"/>
    </source>
</evidence>
<evidence type="ECO:0000313" key="2">
    <source>
        <dbReference type="EMBL" id="PNH18272.1"/>
    </source>
</evidence>
<protein>
    <submittedName>
        <fullName evidence="2">Uncharacterized protein</fullName>
    </submittedName>
</protein>
<reference evidence="3" key="1">
    <citation type="submission" date="2017-04" db="EMBL/GenBank/DDBJ databases">
        <authorList>
            <person name="Bumgarner R.E."/>
            <person name="Fredricks D.N."/>
            <person name="Srinivasan S."/>
        </authorList>
    </citation>
    <scope>NUCLEOTIDE SEQUENCE [LARGE SCALE GENOMIC DNA]</scope>
    <source>
        <strain evidence="3">KA00405</strain>
    </source>
</reference>
<dbReference type="Proteomes" id="UP000236394">
    <property type="component" value="Unassembled WGS sequence"/>
</dbReference>
<proteinExistence type="predicted"/>
<dbReference type="AlphaFoldDB" id="A0A2J8B0I0"/>
<gene>
    <name evidence="2" type="ORF">B7R76_05360</name>
</gene>
<comment type="caution">
    <text evidence="2">The sequence shown here is derived from an EMBL/GenBank/DDBJ whole genome shotgun (WGS) entry which is preliminary data.</text>
</comment>
<feature type="signal peptide" evidence="1">
    <location>
        <begin position="1"/>
        <end position="24"/>
    </location>
</feature>
<accession>A0A2J8B0I0</accession>
<dbReference type="RefSeq" id="WP_102892569.1">
    <property type="nucleotide sequence ID" value="NZ_NBZD01000003.1"/>
</dbReference>
<feature type="chain" id="PRO_5014329804" evidence="1">
    <location>
        <begin position="25"/>
        <end position="280"/>
    </location>
</feature>
<evidence type="ECO:0000256" key="1">
    <source>
        <dbReference type="SAM" id="SignalP"/>
    </source>
</evidence>
<keyword evidence="1" id="KW-0732">Signal</keyword>
<organism evidence="2 3">
    <name type="scientific">Mageeibacillus indolicus</name>
    <dbReference type="NCBI Taxonomy" id="884684"/>
    <lineage>
        <taxon>Bacteria</taxon>
        <taxon>Bacillati</taxon>
        <taxon>Bacillota</taxon>
        <taxon>Clostridia</taxon>
        <taxon>Eubacteriales</taxon>
        <taxon>Oscillospiraceae</taxon>
        <taxon>Mageeibacillus</taxon>
    </lineage>
</organism>
<name>A0A2J8B0I0_9FIRM</name>
<sequence>MKKAICALLAILLMAGTTGGTAFAWYFEPEEVTYADANVVKIESYTFKTADRNSAGEYVPGSTYSTDAGIVLNKDAYEMMDLLERNHSLAKSDLNADFGGDLVTLGIKVWSELNEIAKKIYELNEKFASAEYQNMISRILSGTVVYVAQKGECHEDRNVAAAAEAQVKVKKNTVGKDDVPDTAAYFDLRVIQPTLNKTESLYAYYFDLDGNIHWVEYYPAINGYRFLSCAPQYLPAQEAYRLALSRPLYCRPYYEFVTEVEPLFTFDEITAYEVAVCCNP</sequence>
<dbReference type="EMBL" id="NBZD01000003">
    <property type="protein sequence ID" value="PNH18272.1"/>
    <property type="molecule type" value="Genomic_DNA"/>
</dbReference>